<evidence type="ECO:0000256" key="5">
    <source>
        <dbReference type="ARBA" id="ARBA00022840"/>
    </source>
</evidence>
<dbReference type="NCBIfam" id="TIGR02627">
    <property type="entry name" value="rhamnulo_kin"/>
    <property type="match status" value="1"/>
</dbReference>
<evidence type="ECO:0000259" key="9">
    <source>
        <dbReference type="Pfam" id="PF00370"/>
    </source>
</evidence>
<dbReference type="PANTHER" id="PTHR10196:SF93">
    <property type="entry name" value="L-RHAMNULOKINASE"/>
    <property type="match status" value="1"/>
</dbReference>
<comment type="similarity">
    <text evidence="1">Belongs to the FGGY kinase family.</text>
</comment>
<keyword evidence="4 11" id="KW-0418">Kinase</keyword>
<keyword evidence="6" id="KW-1015">Disulfide bond</keyword>
<keyword evidence="3" id="KW-0547">Nucleotide-binding</keyword>
<dbReference type="InterPro" id="IPR018484">
    <property type="entry name" value="FGGY_N"/>
</dbReference>
<evidence type="ECO:0000313" key="12">
    <source>
        <dbReference type="Proteomes" id="UP000095706"/>
    </source>
</evidence>
<evidence type="ECO:0000256" key="6">
    <source>
        <dbReference type="ARBA" id="ARBA00023157"/>
    </source>
</evidence>
<feature type="domain" description="Carbohydrate kinase FGGY C-terminal" evidence="10">
    <location>
        <begin position="254"/>
        <end position="440"/>
    </location>
</feature>
<keyword evidence="2 11" id="KW-0808">Transferase</keyword>
<name>A0A174C2V4_9FIRM</name>
<evidence type="ECO:0000256" key="7">
    <source>
        <dbReference type="ARBA" id="ARBA00023308"/>
    </source>
</evidence>
<dbReference type="GO" id="GO:0008993">
    <property type="term" value="F:rhamnulokinase activity"/>
    <property type="evidence" value="ECO:0007669"/>
    <property type="project" value="UniProtKB-UniRule"/>
</dbReference>
<dbReference type="EMBL" id="CYYV01000005">
    <property type="protein sequence ID" value="CUO07732.1"/>
    <property type="molecule type" value="Genomic_DNA"/>
</dbReference>
<dbReference type="Proteomes" id="UP000095706">
    <property type="component" value="Unassembled WGS sequence"/>
</dbReference>
<accession>A0A174C2V4</accession>
<dbReference type="Gene3D" id="3.30.420.40">
    <property type="match status" value="2"/>
</dbReference>
<dbReference type="GO" id="GO:0005524">
    <property type="term" value="F:ATP binding"/>
    <property type="evidence" value="ECO:0007669"/>
    <property type="project" value="UniProtKB-KW"/>
</dbReference>
<evidence type="ECO:0000313" key="11">
    <source>
        <dbReference type="EMBL" id="CUO07732.1"/>
    </source>
</evidence>
<dbReference type="Pfam" id="PF00370">
    <property type="entry name" value="FGGY_N"/>
    <property type="match status" value="1"/>
</dbReference>
<dbReference type="GO" id="GO:0004370">
    <property type="term" value="F:glycerol kinase activity"/>
    <property type="evidence" value="ECO:0007669"/>
    <property type="project" value="TreeGrafter"/>
</dbReference>
<feature type="domain" description="Carbohydrate kinase FGGY N-terminal" evidence="9">
    <location>
        <begin position="4"/>
        <end position="244"/>
    </location>
</feature>
<dbReference type="AlphaFoldDB" id="A0A174C2V4"/>
<dbReference type="GO" id="GO:0005829">
    <property type="term" value="C:cytosol"/>
    <property type="evidence" value="ECO:0007669"/>
    <property type="project" value="TreeGrafter"/>
</dbReference>
<dbReference type="RefSeq" id="WP_055227076.1">
    <property type="nucleotide sequence ID" value="NZ_CAXSRP010000003.1"/>
</dbReference>
<evidence type="ECO:0000256" key="4">
    <source>
        <dbReference type="ARBA" id="ARBA00022777"/>
    </source>
</evidence>
<proteinExistence type="inferred from homology"/>
<organism evidence="11 12">
    <name type="scientific">Fusicatenibacter saccharivorans</name>
    <dbReference type="NCBI Taxonomy" id="1150298"/>
    <lineage>
        <taxon>Bacteria</taxon>
        <taxon>Bacillati</taxon>
        <taxon>Bacillota</taxon>
        <taxon>Clostridia</taxon>
        <taxon>Lachnospirales</taxon>
        <taxon>Lachnospiraceae</taxon>
        <taxon>Fusicatenibacter</taxon>
    </lineage>
</organism>
<dbReference type="InterPro" id="IPR043129">
    <property type="entry name" value="ATPase_NBD"/>
</dbReference>
<evidence type="ECO:0000256" key="1">
    <source>
        <dbReference type="ARBA" id="ARBA00009156"/>
    </source>
</evidence>
<evidence type="ECO:0000256" key="3">
    <source>
        <dbReference type="ARBA" id="ARBA00022741"/>
    </source>
</evidence>
<sequence length="466" mass="52314">MKRYYLAIDIGASSGRHILGHMEDGKMVLEEIYRFPNGMQKRDGEKVWDIEVLFEAVLAGMKKCRELGKIPVSVGIDTWAVDFVLLDKDDQRIGNAVAYRDDRTKGMDEEVYRTVPEEELYASTGIQKQIFNSIYQLMAWKKKKPEQLEKAETLLMIPDYLNFLLSGVKAQEYTNATTTQLVKPETGDWNREMIQKLGYPEKIFLPIREPGTVIGHLKKEIREQVGFDCEIVLPATHDTGSAVVAVPSNEEHVLYISSGTWSLMGTELKEADCGTEAMQHNFTNEGGYNRKYRFLKNIMGLWMVQSVKKEIAEDLSFGTICEMASKCTIPSIVDANDDRFLAPENMTAEVQKACEESGQQIPQGIAEVAAVIYNSLAVCYAKTLKELEEQTGCRYRTIHIVGGGSNADDLNRLTAERTGRTVLAGPTEATAIGNLAVQMITGKECNDLKDARNCIFHSFEIKQYEP</sequence>
<dbReference type="GO" id="GO:0006071">
    <property type="term" value="P:glycerol metabolic process"/>
    <property type="evidence" value="ECO:0007669"/>
    <property type="project" value="TreeGrafter"/>
</dbReference>
<dbReference type="EC" id="2.7.1.5" evidence="8"/>
<keyword evidence="5" id="KW-0067">ATP-binding</keyword>
<dbReference type="InterPro" id="IPR018485">
    <property type="entry name" value="FGGY_C"/>
</dbReference>
<evidence type="ECO:0000256" key="8">
    <source>
        <dbReference type="NCBIfam" id="TIGR02627"/>
    </source>
</evidence>
<keyword evidence="7" id="KW-0684">Rhamnose metabolism</keyword>
<evidence type="ECO:0000259" key="10">
    <source>
        <dbReference type="Pfam" id="PF02782"/>
    </source>
</evidence>
<protein>
    <recommendedName>
        <fullName evidence="8">Rhamnulokinase</fullName>
        <ecNumber evidence="8">2.7.1.5</ecNumber>
    </recommendedName>
</protein>
<dbReference type="SUPFAM" id="SSF53067">
    <property type="entry name" value="Actin-like ATPase domain"/>
    <property type="match status" value="2"/>
</dbReference>
<dbReference type="GO" id="GO:0019301">
    <property type="term" value="P:rhamnose catabolic process"/>
    <property type="evidence" value="ECO:0007669"/>
    <property type="project" value="UniProtKB-UniRule"/>
</dbReference>
<dbReference type="Pfam" id="PF02782">
    <property type="entry name" value="FGGY_C"/>
    <property type="match status" value="1"/>
</dbReference>
<gene>
    <name evidence="11" type="primary">rhaB</name>
    <name evidence="11" type="ORF">ERS852406_01226</name>
</gene>
<reference evidence="11 12" key="1">
    <citation type="submission" date="2015-09" db="EMBL/GenBank/DDBJ databases">
        <authorList>
            <consortium name="Pathogen Informatics"/>
        </authorList>
    </citation>
    <scope>NUCLEOTIDE SEQUENCE [LARGE SCALE GENOMIC DNA]</scope>
    <source>
        <strain evidence="11 12">2789STDY5608849</strain>
    </source>
</reference>
<dbReference type="CDD" id="cd07771">
    <property type="entry name" value="ASKHA_NBD_FGGY_RhaB-like"/>
    <property type="match status" value="1"/>
</dbReference>
<dbReference type="PANTHER" id="PTHR10196">
    <property type="entry name" value="SUGAR KINASE"/>
    <property type="match status" value="1"/>
</dbReference>
<evidence type="ECO:0000256" key="2">
    <source>
        <dbReference type="ARBA" id="ARBA00022679"/>
    </source>
</evidence>
<dbReference type="InterPro" id="IPR013449">
    <property type="entry name" value="Rhamnulokinase"/>
</dbReference>